<protein>
    <recommendedName>
        <fullName evidence="9">Pantetheine-phosphate adenylyltransferase</fullName>
        <ecNumber evidence="9">2.7.7.3</ecNumber>
    </recommendedName>
</protein>
<dbReference type="RefSeq" id="WP_307247362.1">
    <property type="nucleotide sequence ID" value="NZ_JAUSUZ010000001.1"/>
</dbReference>
<evidence type="ECO:0000256" key="3">
    <source>
        <dbReference type="ARBA" id="ARBA00022695"/>
    </source>
</evidence>
<dbReference type="Pfam" id="PF01467">
    <property type="entry name" value="CTP_transf_like"/>
    <property type="match status" value="1"/>
</dbReference>
<keyword evidence="6" id="KW-0460">Magnesium</keyword>
<evidence type="ECO:0000256" key="4">
    <source>
        <dbReference type="ARBA" id="ARBA00022741"/>
    </source>
</evidence>
<keyword evidence="12" id="KW-1185">Reference proteome</keyword>
<feature type="domain" description="Cytidyltransferase-like" evidence="10">
    <location>
        <begin position="6"/>
        <end position="129"/>
    </location>
</feature>
<evidence type="ECO:0000256" key="2">
    <source>
        <dbReference type="ARBA" id="ARBA00022679"/>
    </source>
</evidence>
<keyword evidence="1" id="KW-0963">Cytoplasm</keyword>
<gene>
    <name evidence="11" type="ORF">J2S42_007634</name>
</gene>
<evidence type="ECO:0000256" key="8">
    <source>
        <dbReference type="ARBA" id="ARBA00029346"/>
    </source>
</evidence>
<dbReference type="EMBL" id="JAUSUZ010000001">
    <property type="protein sequence ID" value="MDQ0370965.1"/>
    <property type="molecule type" value="Genomic_DNA"/>
</dbReference>
<evidence type="ECO:0000256" key="9">
    <source>
        <dbReference type="NCBIfam" id="TIGR01510"/>
    </source>
</evidence>
<dbReference type="GO" id="GO:0015937">
    <property type="term" value="P:coenzyme A biosynthetic process"/>
    <property type="evidence" value="ECO:0007669"/>
    <property type="project" value="UniProtKB-UniRule"/>
</dbReference>
<keyword evidence="7" id="KW-0173">Coenzyme A biosynthesis</keyword>
<keyword evidence="4" id="KW-0547">Nucleotide-binding</keyword>
<comment type="catalytic activity">
    <reaction evidence="8">
        <text>(R)-4'-phosphopantetheine + ATP + H(+) = 3'-dephospho-CoA + diphosphate</text>
        <dbReference type="Rhea" id="RHEA:19801"/>
        <dbReference type="ChEBI" id="CHEBI:15378"/>
        <dbReference type="ChEBI" id="CHEBI:30616"/>
        <dbReference type="ChEBI" id="CHEBI:33019"/>
        <dbReference type="ChEBI" id="CHEBI:57328"/>
        <dbReference type="ChEBI" id="CHEBI:61723"/>
        <dbReference type="EC" id="2.7.7.3"/>
    </reaction>
</comment>
<evidence type="ECO:0000256" key="5">
    <source>
        <dbReference type="ARBA" id="ARBA00022840"/>
    </source>
</evidence>
<evidence type="ECO:0000256" key="6">
    <source>
        <dbReference type="ARBA" id="ARBA00022842"/>
    </source>
</evidence>
<dbReference type="PRINTS" id="PR01020">
    <property type="entry name" value="LPSBIOSNTHSS"/>
</dbReference>
<dbReference type="InterPro" id="IPR001980">
    <property type="entry name" value="PPAT"/>
</dbReference>
<evidence type="ECO:0000256" key="7">
    <source>
        <dbReference type="ARBA" id="ARBA00022993"/>
    </source>
</evidence>
<evidence type="ECO:0000313" key="11">
    <source>
        <dbReference type="EMBL" id="MDQ0370965.1"/>
    </source>
</evidence>
<dbReference type="Gene3D" id="3.40.50.620">
    <property type="entry name" value="HUPs"/>
    <property type="match status" value="1"/>
</dbReference>
<dbReference type="GO" id="GO:0004595">
    <property type="term" value="F:pantetheine-phosphate adenylyltransferase activity"/>
    <property type="evidence" value="ECO:0007669"/>
    <property type="project" value="UniProtKB-UniRule"/>
</dbReference>
<keyword evidence="5" id="KW-0067">ATP-binding</keyword>
<dbReference type="SUPFAM" id="SSF52374">
    <property type="entry name" value="Nucleotidylyl transferase"/>
    <property type="match status" value="1"/>
</dbReference>
<name>A0AAE4B126_9ACTN</name>
<reference evidence="11 12" key="1">
    <citation type="submission" date="2023-07" db="EMBL/GenBank/DDBJ databases">
        <title>Sequencing the genomes of 1000 actinobacteria strains.</title>
        <authorList>
            <person name="Klenk H.-P."/>
        </authorList>
    </citation>
    <scope>NUCLEOTIDE SEQUENCE [LARGE SCALE GENOMIC DNA]</scope>
    <source>
        <strain evidence="11 12">DSM 44709</strain>
    </source>
</reference>
<dbReference type="NCBIfam" id="TIGR00125">
    <property type="entry name" value="cyt_tran_rel"/>
    <property type="match status" value="1"/>
</dbReference>
<accession>A0AAE4B126</accession>
<dbReference type="InterPro" id="IPR014729">
    <property type="entry name" value="Rossmann-like_a/b/a_fold"/>
</dbReference>
<evidence type="ECO:0000256" key="1">
    <source>
        <dbReference type="ARBA" id="ARBA00022490"/>
    </source>
</evidence>
<keyword evidence="3 11" id="KW-0548">Nucleotidyltransferase</keyword>
<evidence type="ECO:0000259" key="10">
    <source>
        <dbReference type="Pfam" id="PF01467"/>
    </source>
</evidence>
<evidence type="ECO:0000313" key="12">
    <source>
        <dbReference type="Proteomes" id="UP001240236"/>
    </source>
</evidence>
<dbReference type="InterPro" id="IPR004821">
    <property type="entry name" value="Cyt_trans-like"/>
</dbReference>
<dbReference type="PANTHER" id="PTHR21342:SF1">
    <property type="entry name" value="PHOSPHOPANTETHEINE ADENYLYLTRANSFERASE"/>
    <property type="match status" value="1"/>
</dbReference>
<dbReference type="Proteomes" id="UP001240236">
    <property type="component" value="Unassembled WGS sequence"/>
</dbReference>
<keyword evidence="2 11" id="KW-0808">Transferase</keyword>
<dbReference type="EC" id="2.7.7.3" evidence="9"/>
<dbReference type="PANTHER" id="PTHR21342">
    <property type="entry name" value="PHOSPHOPANTETHEINE ADENYLYLTRANSFERASE"/>
    <property type="match status" value="1"/>
</dbReference>
<sequence length="136" mass="14779">MAHRAVYPGTFDPFTAGHLDVVERSRRLFTHVTVLVAVNGGKRPARTAVARAAAIREVMPAEWGNVSVHAWDGLTADYCRRRDIGVIVRGVRNSADWQHERDLAAMNDALGVTTLFVPARPSLATTSSTAAQAMRA</sequence>
<dbReference type="NCBIfam" id="TIGR01510">
    <property type="entry name" value="coaD_prev_kdtB"/>
    <property type="match status" value="1"/>
</dbReference>
<dbReference type="GO" id="GO:0005524">
    <property type="term" value="F:ATP binding"/>
    <property type="evidence" value="ECO:0007669"/>
    <property type="project" value="UniProtKB-KW"/>
</dbReference>
<organism evidence="11 12">
    <name type="scientific">Catenuloplanes indicus</name>
    <dbReference type="NCBI Taxonomy" id="137267"/>
    <lineage>
        <taxon>Bacteria</taxon>
        <taxon>Bacillati</taxon>
        <taxon>Actinomycetota</taxon>
        <taxon>Actinomycetes</taxon>
        <taxon>Micromonosporales</taxon>
        <taxon>Micromonosporaceae</taxon>
        <taxon>Catenuloplanes</taxon>
    </lineage>
</organism>
<proteinExistence type="predicted"/>
<dbReference type="AlphaFoldDB" id="A0AAE4B126"/>
<comment type="caution">
    <text evidence="11">The sequence shown here is derived from an EMBL/GenBank/DDBJ whole genome shotgun (WGS) entry which is preliminary data.</text>
</comment>